<dbReference type="STRING" id="321146.A0A139HJA6"/>
<comment type="subcellular location">
    <subcellularLocation>
        <location evidence="1">Nucleus</location>
    </subcellularLocation>
</comment>
<organism evidence="6 7">
    <name type="scientific">Pseudocercospora eumusae</name>
    <dbReference type="NCBI Taxonomy" id="321146"/>
    <lineage>
        <taxon>Eukaryota</taxon>
        <taxon>Fungi</taxon>
        <taxon>Dikarya</taxon>
        <taxon>Ascomycota</taxon>
        <taxon>Pezizomycotina</taxon>
        <taxon>Dothideomycetes</taxon>
        <taxon>Dothideomycetidae</taxon>
        <taxon>Mycosphaerellales</taxon>
        <taxon>Mycosphaerellaceae</taxon>
        <taxon>Pseudocercospora</taxon>
    </lineage>
</organism>
<dbReference type="OrthoDB" id="3621423at2759"/>
<dbReference type="PANTHER" id="PTHR46910:SF3">
    <property type="entry name" value="HALOTOLERANCE PROTEIN 9-RELATED"/>
    <property type="match status" value="1"/>
</dbReference>
<evidence type="ECO:0000256" key="1">
    <source>
        <dbReference type="ARBA" id="ARBA00004123"/>
    </source>
</evidence>
<proteinExistence type="predicted"/>
<dbReference type="Gene3D" id="4.10.240.10">
    <property type="entry name" value="Zn(2)-C6 fungal-type DNA-binding domain"/>
    <property type="match status" value="1"/>
</dbReference>
<keyword evidence="2" id="KW-0479">Metal-binding</keyword>
<evidence type="ECO:0000256" key="4">
    <source>
        <dbReference type="ARBA" id="ARBA00023242"/>
    </source>
</evidence>
<accession>A0A139HJA6</accession>
<dbReference type="GO" id="GO:0003677">
    <property type="term" value="F:DNA binding"/>
    <property type="evidence" value="ECO:0007669"/>
    <property type="project" value="UniProtKB-KW"/>
</dbReference>
<dbReference type="PROSITE" id="PS00463">
    <property type="entry name" value="ZN2_CY6_FUNGAL_1"/>
    <property type="match status" value="1"/>
</dbReference>
<dbReference type="InterPro" id="IPR036864">
    <property type="entry name" value="Zn2-C6_fun-type_DNA-bd_sf"/>
</dbReference>
<comment type="caution">
    <text evidence="6">The sequence shown here is derived from an EMBL/GenBank/DDBJ whole genome shotgun (WGS) entry which is preliminary data.</text>
</comment>
<evidence type="ECO:0000313" key="7">
    <source>
        <dbReference type="Proteomes" id="UP000070133"/>
    </source>
</evidence>
<dbReference type="GO" id="GO:0005634">
    <property type="term" value="C:nucleus"/>
    <property type="evidence" value="ECO:0007669"/>
    <property type="project" value="UniProtKB-SubCell"/>
</dbReference>
<feature type="domain" description="Zn(2)-C6 fungal-type" evidence="5">
    <location>
        <begin position="17"/>
        <end position="46"/>
    </location>
</feature>
<dbReference type="Pfam" id="PF00172">
    <property type="entry name" value="Zn_clus"/>
    <property type="match status" value="1"/>
</dbReference>
<dbReference type="InterPro" id="IPR050987">
    <property type="entry name" value="AtrR-like"/>
</dbReference>
<dbReference type="EMBL" id="LFZN01000041">
    <property type="protein sequence ID" value="KXT02530.1"/>
    <property type="molecule type" value="Genomic_DNA"/>
</dbReference>
<name>A0A139HJA6_9PEZI</name>
<dbReference type="InterPro" id="IPR001138">
    <property type="entry name" value="Zn2Cys6_DnaBD"/>
</dbReference>
<evidence type="ECO:0000256" key="3">
    <source>
        <dbReference type="ARBA" id="ARBA00023125"/>
    </source>
</evidence>
<dbReference type="PROSITE" id="PS50048">
    <property type="entry name" value="ZN2_CY6_FUNGAL_2"/>
    <property type="match status" value="1"/>
</dbReference>
<sequence length="233" mass="26081">MAPGSYEVPPRKRTVRACDPCRRRKVKCNGKLSCVECDSLGLACSYGSQFKQSRGPAYVTHLERKIARLEYELRRACGTHEQSHETRFSEASPIDASKLQGEEIFLHRPGFQHSCEQSPNPDLQCQLTDFENRWMNVHASNNFSGIQSTHPSTETPRTFGMFDDAALNCWMPPPLEPFMNAYPATGVQPSKISELAAIDAHRTSNTDWSWNPLDAEAMCTAAIAVPSPEFSAW</sequence>
<evidence type="ECO:0000313" key="6">
    <source>
        <dbReference type="EMBL" id="KXT02530.1"/>
    </source>
</evidence>
<gene>
    <name evidence="6" type="ORF">AC578_4157</name>
</gene>
<reference evidence="6 7" key="1">
    <citation type="submission" date="2015-07" db="EMBL/GenBank/DDBJ databases">
        <title>Comparative genomics of the Sigatoka disease complex on banana suggests a link between parallel evolutionary changes in Pseudocercospora fijiensis and Pseudocercospora eumusae and increased virulence on the banana host.</title>
        <authorList>
            <person name="Chang T.-C."/>
            <person name="Salvucci A."/>
            <person name="Crous P.W."/>
            <person name="Stergiopoulos I."/>
        </authorList>
    </citation>
    <scope>NUCLEOTIDE SEQUENCE [LARGE SCALE GENOMIC DNA]</scope>
    <source>
        <strain evidence="6 7">CBS 114824</strain>
    </source>
</reference>
<dbReference type="AlphaFoldDB" id="A0A139HJA6"/>
<evidence type="ECO:0000259" key="5">
    <source>
        <dbReference type="PROSITE" id="PS50048"/>
    </source>
</evidence>
<dbReference type="PANTHER" id="PTHR46910">
    <property type="entry name" value="TRANSCRIPTION FACTOR PDR1"/>
    <property type="match status" value="1"/>
</dbReference>
<evidence type="ECO:0000256" key="2">
    <source>
        <dbReference type="ARBA" id="ARBA00022723"/>
    </source>
</evidence>
<keyword evidence="3" id="KW-0238">DNA-binding</keyword>
<keyword evidence="4" id="KW-0539">Nucleus</keyword>
<keyword evidence="7" id="KW-1185">Reference proteome</keyword>
<dbReference type="Proteomes" id="UP000070133">
    <property type="component" value="Unassembled WGS sequence"/>
</dbReference>
<dbReference type="GO" id="GO:0000981">
    <property type="term" value="F:DNA-binding transcription factor activity, RNA polymerase II-specific"/>
    <property type="evidence" value="ECO:0007669"/>
    <property type="project" value="InterPro"/>
</dbReference>
<dbReference type="SMART" id="SM00066">
    <property type="entry name" value="GAL4"/>
    <property type="match status" value="1"/>
</dbReference>
<dbReference type="GO" id="GO:0008270">
    <property type="term" value="F:zinc ion binding"/>
    <property type="evidence" value="ECO:0007669"/>
    <property type="project" value="InterPro"/>
</dbReference>
<protein>
    <recommendedName>
        <fullName evidence="5">Zn(2)-C6 fungal-type domain-containing protein</fullName>
    </recommendedName>
</protein>
<dbReference type="SUPFAM" id="SSF57701">
    <property type="entry name" value="Zn2/Cys6 DNA-binding domain"/>
    <property type="match status" value="1"/>
</dbReference>
<dbReference type="CDD" id="cd00067">
    <property type="entry name" value="GAL4"/>
    <property type="match status" value="1"/>
</dbReference>